<keyword evidence="1" id="KW-0472">Membrane</keyword>
<dbReference type="EMBL" id="BAAFSF010000001">
    <property type="protein sequence ID" value="GAB1251485.1"/>
    <property type="molecule type" value="Genomic_DNA"/>
</dbReference>
<accession>A0ABQ0E191</accession>
<name>A0ABQ0E191_9PORP</name>
<evidence type="ECO:0000313" key="2">
    <source>
        <dbReference type="EMBL" id="GAB1251485.1"/>
    </source>
</evidence>
<keyword evidence="3" id="KW-1185">Reference proteome</keyword>
<organism evidence="2 3">
    <name type="scientific">Porphyromonas miyakawae</name>
    <dbReference type="NCBI Taxonomy" id="3137470"/>
    <lineage>
        <taxon>Bacteria</taxon>
        <taxon>Pseudomonadati</taxon>
        <taxon>Bacteroidota</taxon>
        <taxon>Bacteroidia</taxon>
        <taxon>Bacteroidales</taxon>
        <taxon>Porphyromonadaceae</taxon>
        <taxon>Porphyromonas</taxon>
    </lineage>
</organism>
<comment type="caution">
    <text evidence="2">The sequence shown here is derived from an EMBL/GenBank/DDBJ whole genome shotgun (WGS) entry which is preliminary data.</text>
</comment>
<reference evidence="2 3" key="1">
    <citation type="journal article" date="2025" name="Int. J. Syst. Evol. Microbiol.">
        <title>Desulfovibrio falkowii sp. nov., Porphyromonas miyakawae sp. nov., Mediterraneibacter flintii sp. nov. and Owariibacterium komagatae gen. nov., sp. nov., isolated from human faeces.</title>
        <authorList>
            <person name="Hamaguchi T."/>
            <person name="Ohara M."/>
            <person name="Hisatomi A."/>
            <person name="Sekiguchi K."/>
            <person name="Takeda J.I."/>
            <person name="Ueyama J."/>
            <person name="Ito M."/>
            <person name="Nishiwaki H."/>
            <person name="Ogi T."/>
            <person name="Hirayama M."/>
            <person name="Ohkuma M."/>
            <person name="Sakamoto M."/>
            <person name="Ohno K."/>
        </authorList>
    </citation>
    <scope>NUCLEOTIDE SEQUENCE [LARGE SCALE GENOMIC DNA]</scope>
    <source>
        <strain evidence="2 3">13CB11C</strain>
    </source>
</reference>
<feature type="transmembrane region" description="Helical" evidence="1">
    <location>
        <begin position="87"/>
        <end position="109"/>
    </location>
</feature>
<dbReference type="Proteomes" id="UP001628220">
    <property type="component" value="Unassembled WGS sequence"/>
</dbReference>
<protein>
    <submittedName>
        <fullName evidence="2">Uncharacterized protein</fullName>
    </submittedName>
</protein>
<keyword evidence="1" id="KW-0812">Transmembrane</keyword>
<sequence>MDNKDIRSTNDPIKPGNNIAKCQDAPIGTHKVFASFLWFYLQMQGVEMKGRISRLALPTLTKTLTIEKSFFSIAKLVNYFQCNNFETYVRCIFLIVLTGMYQVVFLLPINVSK</sequence>
<gene>
    <name evidence="2" type="ORF">Tsumi_05890</name>
</gene>
<proteinExistence type="predicted"/>
<evidence type="ECO:0000313" key="3">
    <source>
        <dbReference type="Proteomes" id="UP001628220"/>
    </source>
</evidence>
<evidence type="ECO:0000256" key="1">
    <source>
        <dbReference type="SAM" id="Phobius"/>
    </source>
</evidence>
<keyword evidence="1" id="KW-1133">Transmembrane helix</keyword>